<feature type="region of interest" description="Disordered" evidence="1">
    <location>
        <begin position="452"/>
        <end position="509"/>
    </location>
</feature>
<protein>
    <submittedName>
        <fullName evidence="2">Uncharacterized protein</fullName>
    </submittedName>
</protein>
<feature type="compositionally biased region" description="Low complexity" evidence="1">
    <location>
        <begin position="465"/>
        <end position="475"/>
    </location>
</feature>
<feature type="region of interest" description="Disordered" evidence="1">
    <location>
        <begin position="1201"/>
        <end position="1226"/>
    </location>
</feature>
<feature type="region of interest" description="Disordered" evidence="1">
    <location>
        <begin position="357"/>
        <end position="376"/>
    </location>
</feature>
<evidence type="ECO:0000313" key="3">
    <source>
        <dbReference type="Proteomes" id="UP000772434"/>
    </source>
</evidence>
<feature type="region of interest" description="Disordered" evidence="1">
    <location>
        <begin position="1150"/>
        <end position="1170"/>
    </location>
</feature>
<feature type="compositionally biased region" description="Low complexity" evidence="1">
    <location>
        <begin position="357"/>
        <end position="372"/>
    </location>
</feature>
<proteinExistence type="predicted"/>
<feature type="compositionally biased region" description="Basic and acidic residues" evidence="1">
    <location>
        <begin position="493"/>
        <end position="502"/>
    </location>
</feature>
<dbReference type="Proteomes" id="UP000772434">
    <property type="component" value="Unassembled WGS sequence"/>
</dbReference>
<reference evidence="2" key="1">
    <citation type="submission" date="2020-11" db="EMBL/GenBank/DDBJ databases">
        <authorList>
            <consortium name="DOE Joint Genome Institute"/>
            <person name="Ahrendt S."/>
            <person name="Riley R."/>
            <person name="Andreopoulos W."/>
            <person name="Labutti K."/>
            <person name="Pangilinan J."/>
            <person name="Ruiz-Duenas F.J."/>
            <person name="Barrasa J.M."/>
            <person name="Sanchez-Garcia M."/>
            <person name="Camarero S."/>
            <person name="Miyauchi S."/>
            <person name="Serrano A."/>
            <person name="Linde D."/>
            <person name="Babiker R."/>
            <person name="Drula E."/>
            <person name="Ayuso-Fernandez I."/>
            <person name="Pacheco R."/>
            <person name="Padilla G."/>
            <person name="Ferreira P."/>
            <person name="Barriuso J."/>
            <person name="Kellner H."/>
            <person name="Castanera R."/>
            <person name="Alfaro M."/>
            <person name="Ramirez L."/>
            <person name="Pisabarro A.G."/>
            <person name="Kuo A."/>
            <person name="Tritt A."/>
            <person name="Lipzen A."/>
            <person name="He G."/>
            <person name="Yan M."/>
            <person name="Ng V."/>
            <person name="Cullen D."/>
            <person name="Martin F."/>
            <person name="Rosso M.-N."/>
            <person name="Henrissat B."/>
            <person name="Hibbett D."/>
            <person name="Martinez A.T."/>
            <person name="Grigoriev I.V."/>
        </authorList>
    </citation>
    <scope>NUCLEOTIDE SEQUENCE</scope>
    <source>
        <strain evidence="2">AH 40177</strain>
    </source>
</reference>
<accession>A0A9P5Q5P0</accession>
<feature type="compositionally biased region" description="Low complexity" evidence="1">
    <location>
        <begin position="823"/>
        <end position="844"/>
    </location>
</feature>
<feature type="region of interest" description="Disordered" evidence="1">
    <location>
        <begin position="822"/>
        <end position="862"/>
    </location>
</feature>
<comment type="caution">
    <text evidence="2">The sequence shown here is derived from an EMBL/GenBank/DDBJ whole genome shotgun (WGS) entry which is preliminary data.</text>
</comment>
<evidence type="ECO:0000256" key="1">
    <source>
        <dbReference type="SAM" id="MobiDB-lite"/>
    </source>
</evidence>
<keyword evidence="3" id="KW-1185">Reference proteome</keyword>
<gene>
    <name evidence="2" type="ORF">BDP27DRAFT_32760</name>
</gene>
<dbReference type="OrthoDB" id="2422840at2759"/>
<sequence length="1510" mass="165561">MGIFEDARQEETLRAHIRNLLYDYATQHITTNYVDFTEKAVNELLSQCLCPVPLSDNFSVRLPEEPFDALARFYALDTDLEPYDEKPTNSAAAITYIRNFLATLKGKSASQRAIDGDNHKPFTLDEPFIPILSRRARRETPRPGSNAFRASLDVSHVAFLNSSKVSINKPVLNPAIEEPAVNLESVLNVTFSLGPAIVPQVKNLLKATAALSRPGPNYKNRWLDPSARLDSPPLHLGLGFSPEFVPIFSRRRRFGFVSGSGQVGAEGEARKINGAERTTLEDNPAKQILDFDAASVDELAGTRMADVLYPVLSGPPPRSCAQLPVIAKLLPVKIEDEEMDLRNESMKIVDGWETYHSSSPAPGASTSSITTPHSSQEEIDQLNDYSKMRGLRVSSPDTELMTPVRLLKDSRMDLPALPRSKRFESGRVNNTTKPKRIGANKSLAAFLLDAFNTNNKPKPKPSSPPKARVSPASSPIMQFDEDEDDGTGTKTKMKTDEVKISESEEGEVDIESLESLIPQSGSNAGINGSPTAGTIQPSDPVSFEQDIYAILEGVRDDKEANTPLGFVMQEKLVMADGREMFMEVPNLPPPNEHPPDKILFLPKRLSDYIVPPGSGSGGSSCTGTYHRFLKKTKGRQSATLQLSWVPFTSLDPLPTDEAVVGVEHDYITNNTSVLNAFDRMGVTLEQGIARVVSLVDQVRAGELVLMGDEEEIEKAKSQYQSQPGSPLSSDAEEKIWTEWSKKADDVISRVLHAREEEDRKRSGIMLSREERRRLMGLGGVGTSRDEIVVPAGREVEVDMDTDPEEEGADAGVETGNDFEEQSHAFASAPPSPAFAANTNPNSNADMNPSFTSASIGDTVSHRPETRFGDPFYFARGDSHTNDIDNTTTWDQPASAPAPGDEFIDLMPSVGYPYQEGYENRFESGYGYEYGYAPGEDGGGDSDKENRDPLLALDSGLFPEGLEDDQFGQGHPNIDSSGYSYSHSYSPSLALYPRPWSLASAHAHQNASDEGEEEEDQYRRTKRPRLELEWGTRSERASVGCRDESHGYHHQDSVDDSGIGFMDCDYLSVSPTRHVAGFDWGGASASDKDVLEHHVTDVAGGTSLEDHDWSCLDAGEHIPGPWVTPNHFGEAPFVPLSLDSQVVLPATTDTTMSQNNKMLPSPSPSDVPPSSNTKPFDIPFHDHSAGIALFSKLRAKKLRTPEPIPKPLMEIPVAPDAHPSTTTLKSKSAPETIFDKDTLRLSEPREETSTLRTAAPAHWYMASVNILQKQALVRSFRKESCNINLVERDTLTDVDLIIDPHTAIIFTNLFALPSAVGIVTDNVSAQSWRYDHLLVVFEAFVPSMAFKPSKCESSANAEESLSAYSPPVLKAVGKFRRGVALAEACGHKRAGCRVMTAFADSVREAAGLVRKFGDEAEVRDGTGGILWGDRAWLEDDVEGESNLAAVDGMNPFAACVILCQTLIDDLVEIGPEERIVRFAPHVGRDRMVKLNEVIEQRMQDMQEDAGSSVVQ</sequence>
<evidence type="ECO:0000313" key="2">
    <source>
        <dbReference type="EMBL" id="KAF9075073.1"/>
    </source>
</evidence>
<dbReference type="EMBL" id="JADNRY010000010">
    <property type="protein sequence ID" value="KAF9075073.1"/>
    <property type="molecule type" value="Genomic_DNA"/>
</dbReference>
<feature type="region of interest" description="Disordered" evidence="1">
    <location>
        <begin position="1001"/>
        <end position="1021"/>
    </location>
</feature>
<organism evidence="2 3">
    <name type="scientific">Rhodocollybia butyracea</name>
    <dbReference type="NCBI Taxonomy" id="206335"/>
    <lineage>
        <taxon>Eukaryota</taxon>
        <taxon>Fungi</taxon>
        <taxon>Dikarya</taxon>
        <taxon>Basidiomycota</taxon>
        <taxon>Agaricomycotina</taxon>
        <taxon>Agaricomycetes</taxon>
        <taxon>Agaricomycetidae</taxon>
        <taxon>Agaricales</taxon>
        <taxon>Marasmiineae</taxon>
        <taxon>Omphalotaceae</taxon>
        <taxon>Rhodocollybia</taxon>
    </lineage>
</organism>
<name>A0A9P5Q5P0_9AGAR</name>
<feature type="region of interest" description="Disordered" evidence="1">
    <location>
        <begin position="931"/>
        <end position="974"/>
    </location>
</feature>
<feature type="compositionally biased region" description="Polar residues" evidence="1">
    <location>
        <begin position="845"/>
        <end position="857"/>
    </location>
</feature>